<keyword evidence="9" id="KW-1185">Reference proteome</keyword>
<evidence type="ECO:0000256" key="3">
    <source>
        <dbReference type="ARBA" id="ARBA00023134"/>
    </source>
</evidence>
<proteinExistence type="predicted"/>
<feature type="compositionally biased region" description="Low complexity" evidence="5">
    <location>
        <begin position="469"/>
        <end position="491"/>
    </location>
</feature>
<comment type="subcellular location">
    <subcellularLocation>
        <location evidence="1">Nucleus</location>
    </subcellularLocation>
</comment>
<feature type="domain" description="Guanine nucleotide-binding protein-like 3 N-terminal" evidence="7">
    <location>
        <begin position="13"/>
        <end position="87"/>
    </location>
</feature>
<accession>A0A0L0SUN2</accession>
<evidence type="ECO:0000313" key="9">
    <source>
        <dbReference type="Proteomes" id="UP000054350"/>
    </source>
</evidence>
<sequence>MVAKQHKSKRVTCRQKYKIQRKIREHDRKVRKAAKKNPKSNKPRKDPGIPNLWPFKDEMLAQIDAAKQREVAKQAEIRQRRAELKKQQTAEVKSSAPKKPSAAAKAAAARATSVTDLATVFVHVLDARDPLGSRAAHVEEALIAQGKRVVLVLNKADLVPKDIVKQWLALLRTEAPTMAFSAKTPERPLGAPALLALLRAHNATAVGVIGYPNVGKSSVINALKGLAACPVSPTPNLTKAVAPIPIDATLTLLDGPALAPPAGGCALLARNCTLRHAHAAIIAVQVILARASRASLMMLYNLPQFKTPVEFLSRVAAARLRRNVDEIQDEKVVEQVLVEAAQLVVKDWHAGKLPFYIAPPDLDESVADEMVAQVVDVDELDKGLSSLKTTKELGKDFVVLDLADLPDDDDEDEEAGSGSDEDMDEIDDDAASDEDVDMDEVSDEEMADEDASDVEVEPAPAPAKKKGGKQAPKPARSTSTAAKSSNKAPTASKKKAAAGDDSYDFGEFSWGA</sequence>
<dbReference type="InterPro" id="IPR006073">
    <property type="entry name" value="GTP-bd"/>
</dbReference>
<dbReference type="OrthoDB" id="10266128at2759"/>
<keyword evidence="3" id="KW-0342">GTP-binding</keyword>
<dbReference type="EMBL" id="GG745349">
    <property type="protein sequence ID" value="KNE66298.1"/>
    <property type="molecule type" value="Genomic_DNA"/>
</dbReference>
<feature type="region of interest" description="Disordered" evidence="5">
    <location>
        <begin position="1"/>
        <end position="53"/>
    </location>
</feature>
<evidence type="ECO:0000259" key="7">
    <source>
        <dbReference type="Pfam" id="PF08701"/>
    </source>
</evidence>
<feature type="compositionally biased region" description="Basic residues" evidence="5">
    <location>
        <begin position="1"/>
        <end position="21"/>
    </location>
</feature>
<feature type="compositionally biased region" description="Low complexity" evidence="5">
    <location>
        <begin position="93"/>
        <end position="104"/>
    </location>
</feature>
<dbReference type="PANTHER" id="PTHR11089">
    <property type="entry name" value="GTP-BINDING PROTEIN-RELATED"/>
    <property type="match status" value="1"/>
</dbReference>
<dbReference type="InterPro" id="IPR050755">
    <property type="entry name" value="TRAFAC_YlqF/YawG_RiboMat"/>
</dbReference>
<dbReference type="Proteomes" id="UP000054350">
    <property type="component" value="Unassembled WGS sequence"/>
</dbReference>
<name>A0A0L0SUN2_ALLM3</name>
<keyword evidence="2" id="KW-0547">Nucleotide-binding</keyword>
<feature type="compositionally biased region" description="Basic residues" evidence="5">
    <location>
        <begin position="29"/>
        <end position="42"/>
    </location>
</feature>
<feature type="region of interest" description="Disordered" evidence="5">
    <location>
        <begin position="81"/>
        <end position="104"/>
    </location>
</feature>
<evidence type="ECO:0000256" key="2">
    <source>
        <dbReference type="ARBA" id="ARBA00022741"/>
    </source>
</evidence>
<dbReference type="STRING" id="578462.A0A0L0SUN2"/>
<gene>
    <name evidence="8" type="ORF">AMAG_10524</name>
</gene>
<protein>
    <recommendedName>
        <fullName evidence="10">CP-type G domain-containing protein</fullName>
    </recommendedName>
</protein>
<evidence type="ECO:0000256" key="5">
    <source>
        <dbReference type="SAM" id="MobiDB-lite"/>
    </source>
</evidence>
<dbReference type="GO" id="GO:0005525">
    <property type="term" value="F:GTP binding"/>
    <property type="evidence" value="ECO:0007669"/>
    <property type="project" value="UniProtKB-KW"/>
</dbReference>
<dbReference type="InterPro" id="IPR014813">
    <property type="entry name" value="Gnl3_N_dom"/>
</dbReference>
<evidence type="ECO:0000313" key="8">
    <source>
        <dbReference type="EMBL" id="KNE66298.1"/>
    </source>
</evidence>
<reference evidence="8 9" key="1">
    <citation type="submission" date="2009-11" db="EMBL/GenBank/DDBJ databases">
        <title>Annotation of Allomyces macrogynus ATCC 38327.</title>
        <authorList>
            <consortium name="The Broad Institute Genome Sequencing Platform"/>
            <person name="Russ C."/>
            <person name="Cuomo C."/>
            <person name="Burger G."/>
            <person name="Gray M.W."/>
            <person name="Holland P.W.H."/>
            <person name="King N."/>
            <person name="Lang F.B.F."/>
            <person name="Roger A.J."/>
            <person name="Ruiz-Trillo I."/>
            <person name="Young S.K."/>
            <person name="Zeng Q."/>
            <person name="Gargeya S."/>
            <person name="Fitzgerald M."/>
            <person name="Haas B."/>
            <person name="Abouelleil A."/>
            <person name="Alvarado L."/>
            <person name="Arachchi H.M."/>
            <person name="Berlin A."/>
            <person name="Chapman S.B."/>
            <person name="Gearin G."/>
            <person name="Goldberg J."/>
            <person name="Griggs A."/>
            <person name="Gujja S."/>
            <person name="Hansen M."/>
            <person name="Heiman D."/>
            <person name="Howarth C."/>
            <person name="Larimer J."/>
            <person name="Lui A."/>
            <person name="MacDonald P.J.P."/>
            <person name="McCowen C."/>
            <person name="Montmayeur A."/>
            <person name="Murphy C."/>
            <person name="Neiman D."/>
            <person name="Pearson M."/>
            <person name="Priest M."/>
            <person name="Roberts A."/>
            <person name="Saif S."/>
            <person name="Shea T."/>
            <person name="Sisk P."/>
            <person name="Stolte C."/>
            <person name="Sykes S."/>
            <person name="Wortman J."/>
            <person name="Nusbaum C."/>
            <person name="Birren B."/>
        </authorList>
    </citation>
    <scope>NUCLEOTIDE SEQUENCE [LARGE SCALE GENOMIC DNA]</scope>
    <source>
        <strain evidence="8 9">ATCC 38327</strain>
    </source>
</reference>
<dbReference type="AlphaFoldDB" id="A0A0L0SUN2"/>
<dbReference type="InterPro" id="IPR027417">
    <property type="entry name" value="P-loop_NTPase"/>
</dbReference>
<evidence type="ECO:0008006" key="10">
    <source>
        <dbReference type="Google" id="ProtNLM"/>
    </source>
</evidence>
<dbReference type="PANTHER" id="PTHR11089:SF30">
    <property type="entry name" value="GUANINE NUCLEOTIDE-BINDING PROTEIN-LIKE 3 HOMOLOG"/>
    <property type="match status" value="1"/>
</dbReference>
<dbReference type="Pfam" id="PF08701">
    <property type="entry name" value="GN3L_Grn1"/>
    <property type="match status" value="1"/>
</dbReference>
<reference evidence="9" key="2">
    <citation type="submission" date="2009-11" db="EMBL/GenBank/DDBJ databases">
        <title>The Genome Sequence of Allomyces macrogynus strain ATCC 38327.</title>
        <authorList>
            <consortium name="The Broad Institute Genome Sequencing Platform"/>
            <person name="Russ C."/>
            <person name="Cuomo C."/>
            <person name="Shea T."/>
            <person name="Young S.K."/>
            <person name="Zeng Q."/>
            <person name="Koehrsen M."/>
            <person name="Haas B."/>
            <person name="Borodovsky M."/>
            <person name="Guigo R."/>
            <person name="Alvarado L."/>
            <person name="Berlin A."/>
            <person name="Borenstein D."/>
            <person name="Chen Z."/>
            <person name="Engels R."/>
            <person name="Freedman E."/>
            <person name="Gellesch M."/>
            <person name="Goldberg J."/>
            <person name="Griggs A."/>
            <person name="Gujja S."/>
            <person name="Heiman D."/>
            <person name="Hepburn T."/>
            <person name="Howarth C."/>
            <person name="Jen D."/>
            <person name="Larson L."/>
            <person name="Lewis B."/>
            <person name="Mehta T."/>
            <person name="Park D."/>
            <person name="Pearson M."/>
            <person name="Roberts A."/>
            <person name="Saif S."/>
            <person name="Shenoy N."/>
            <person name="Sisk P."/>
            <person name="Stolte C."/>
            <person name="Sykes S."/>
            <person name="Walk T."/>
            <person name="White J."/>
            <person name="Yandava C."/>
            <person name="Burger G."/>
            <person name="Gray M.W."/>
            <person name="Holland P.W.H."/>
            <person name="King N."/>
            <person name="Lang F.B.F."/>
            <person name="Roger A.J."/>
            <person name="Ruiz-Trillo I."/>
            <person name="Lander E."/>
            <person name="Nusbaum C."/>
        </authorList>
    </citation>
    <scope>NUCLEOTIDE SEQUENCE [LARGE SCALE GENOMIC DNA]</scope>
    <source>
        <strain evidence="9">ATCC 38327</strain>
    </source>
</reference>
<evidence type="ECO:0000256" key="1">
    <source>
        <dbReference type="ARBA" id="ARBA00004123"/>
    </source>
</evidence>
<keyword evidence="4" id="KW-0539">Nucleus</keyword>
<dbReference type="VEuPathDB" id="FungiDB:AMAG_10524"/>
<feature type="compositionally biased region" description="Acidic residues" evidence="5">
    <location>
        <begin position="404"/>
        <end position="456"/>
    </location>
</feature>
<dbReference type="SUPFAM" id="SSF52540">
    <property type="entry name" value="P-loop containing nucleoside triphosphate hydrolases"/>
    <property type="match status" value="1"/>
</dbReference>
<feature type="region of interest" description="Disordered" evidence="5">
    <location>
        <begin position="402"/>
        <end position="512"/>
    </location>
</feature>
<feature type="domain" description="G" evidence="6">
    <location>
        <begin position="206"/>
        <end position="287"/>
    </location>
</feature>
<evidence type="ECO:0000256" key="4">
    <source>
        <dbReference type="ARBA" id="ARBA00023242"/>
    </source>
</evidence>
<dbReference type="Gene3D" id="3.40.50.300">
    <property type="entry name" value="P-loop containing nucleotide triphosphate hydrolases"/>
    <property type="match status" value="1"/>
</dbReference>
<dbReference type="Pfam" id="PF01926">
    <property type="entry name" value="MMR_HSR1"/>
    <property type="match status" value="1"/>
</dbReference>
<dbReference type="eggNOG" id="KOG2484">
    <property type="taxonomic scope" value="Eukaryota"/>
</dbReference>
<dbReference type="GO" id="GO:0005730">
    <property type="term" value="C:nucleolus"/>
    <property type="evidence" value="ECO:0007669"/>
    <property type="project" value="TreeGrafter"/>
</dbReference>
<organism evidence="8 9">
    <name type="scientific">Allomyces macrogynus (strain ATCC 38327)</name>
    <name type="common">Allomyces javanicus var. macrogynus</name>
    <dbReference type="NCBI Taxonomy" id="578462"/>
    <lineage>
        <taxon>Eukaryota</taxon>
        <taxon>Fungi</taxon>
        <taxon>Fungi incertae sedis</taxon>
        <taxon>Blastocladiomycota</taxon>
        <taxon>Blastocladiomycetes</taxon>
        <taxon>Blastocladiales</taxon>
        <taxon>Blastocladiaceae</taxon>
        <taxon>Allomyces</taxon>
    </lineage>
</organism>
<dbReference type="OMA" id="PEILCKM"/>
<evidence type="ECO:0000259" key="6">
    <source>
        <dbReference type="Pfam" id="PF01926"/>
    </source>
</evidence>